<feature type="compositionally biased region" description="Basic and acidic residues" evidence="1">
    <location>
        <begin position="638"/>
        <end position="648"/>
    </location>
</feature>
<feature type="region of interest" description="Disordered" evidence="1">
    <location>
        <begin position="720"/>
        <end position="788"/>
    </location>
</feature>
<name>A0A0C9UNV3_SPHS4</name>
<feature type="region of interest" description="Disordered" evidence="1">
    <location>
        <begin position="638"/>
        <end position="705"/>
    </location>
</feature>
<organism evidence="2 3">
    <name type="scientific">Sphaerobolus stellatus (strain SS14)</name>
    <dbReference type="NCBI Taxonomy" id="990650"/>
    <lineage>
        <taxon>Eukaryota</taxon>
        <taxon>Fungi</taxon>
        <taxon>Dikarya</taxon>
        <taxon>Basidiomycota</taxon>
        <taxon>Agaricomycotina</taxon>
        <taxon>Agaricomycetes</taxon>
        <taxon>Phallomycetidae</taxon>
        <taxon>Geastrales</taxon>
        <taxon>Sphaerobolaceae</taxon>
        <taxon>Sphaerobolus</taxon>
    </lineage>
</organism>
<dbReference type="HOGENOM" id="CLU_014857_0_0_1"/>
<feature type="compositionally biased region" description="Polar residues" evidence="1">
    <location>
        <begin position="124"/>
        <end position="133"/>
    </location>
</feature>
<proteinExistence type="predicted"/>
<evidence type="ECO:0000256" key="1">
    <source>
        <dbReference type="SAM" id="MobiDB-lite"/>
    </source>
</evidence>
<evidence type="ECO:0000313" key="3">
    <source>
        <dbReference type="Proteomes" id="UP000054279"/>
    </source>
</evidence>
<feature type="region of interest" description="Disordered" evidence="1">
    <location>
        <begin position="799"/>
        <end position="818"/>
    </location>
</feature>
<dbReference type="Proteomes" id="UP000054279">
    <property type="component" value="Unassembled WGS sequence"/>
</dbReference>
<feature type="compositionally biased region" description="Polar residues" evidence="1">
    <location>
        <begin position="764"/>
        <end position="774"/>
    </location>
</feature>
<feature type="region of interest" description="Disordered" evidence="1">
    <location>
        <begin position="187"/>
        <end position="234"/>
    </location>
</feature>
<feature type="compositionally biased region" description="Polar residues" evidence="1">
    <location>
        <begin position="97"/>
        <end position="111"/>
    </location>
</feature>
<gene>
    <name evidence="2" type="ORF">M422DRAFT_267906</name>
</gene>
<dbReference type="AlphaFoldDB" id="A0A0C9UNV3"/>
<sequence length="936" mass="103509">MPRGRARILVEMEEPVGDESSIKHLRRLIEWERAQALNGLIEEFRAKRKTLPRKLPEDWTSPHVIKLEAQIKKLEQMPGVQDHNNSDDDRTEPQGCSFETASMMTDGTASQLPAIMTSPKPISKRTSTSSAKANSPPVALGDLPSLPSPAPNIPYLDDNDDLAPSSYKLNEPVIVLKLTEQHPAQVPAAADVMQSPSLPLPSPVSPTDPAAAAGDNNDDDTVDSAKRPGNLSKEQLHILRDQQALWDKWINDRAREWKVKPITITANMGVDHREQRTTSFWNKFQAVFWDEVGEEDWAQIRAEVEGRRKKKTMAETGEAWALQNEPIMPPSKLELLKQHCSDEYSRFDRLTKDSNLTEEERKTLVVDKKRIEEKYEQLHDPKNIAYREGDTQKLFRQARKEFTTRSMYYWTRGVAIFGVMVSVDPVDPTASACNLVFAGSDAVRKYLDSQKANMRILLRDFETFCRSEEQDERKRHNLSLGQLYRAHMDHNGQRRSEIATLLKEMWAKAMDHAIPYAVPWDRWPNDMIALQSCLDGWPDDVPWPGGPKAYKALEASKVTAMLWPYICNQKEGEVQIVPWSQAEIDLAKRMSPAELEMNETYQSIYLVCGASGKPLLTMSEVAEQAAARLADKRAIKRREADRINEDSAPKSAKRKAQENSDTESSKVLSESSKKRKADDKTVKKPTEHAKNSIQTSKTGKKTKTLDTIVTRQVNIGEEAVKARAARQGNRPKSREYVDDDDVDIAKDGVPSSALCKGSPDVTPTAPSITNAHVNTSGSGSSGVAATSSSLENQMTALPPASITSAPQPSLPNPNPGTLNIPGMPGLNMGSMNFNQMVQDAVNAQIRQVLAAQLSGPQGLMSLGFSSMSAGQAGGNHGIAVAGAHGPPNGVVQNQGANIECDVLTNYGLGSIDMVYPNNFLAHINTPDNNQHASWAQ</sequence>
<keyword evidence="3" id="KW-1185">Reference proteome</keyword>
<dbReference type="OrthoDB" id="3332520at2759"/>
<accession>A0A0C9UNV3</accession>
<feature type="compositionally biased region" description="Basic and acidic residues" evidence="1">
    <location>
        <begin position="676"/>
        <end position="690"/>
    </location>
</feature>
<feature type="region of interest" description="Disordered" evidence="1">
    <location>
        <begin position="75"/>
        <end position="159"/>
    </location>
</feature>
<protein>
    <submittedName>
        <fullName evidence="2">Uncharacterized protein</fullName>
    </submittedName>
</protein>
<feature type="compositionally biased region" description="Low complexity" evidence="1">
    <location>
        <begin position="775"/>
        <end position="788"/>
    </location>
</feature>
<reference evidence="2 3" key="1">
    <citation type="submission" date="2014-06" db="EMBL/GenBank/DDBJ databases">
        <title>Evolutionary Origins and Diversification of the Mycorrhizal Mutualists.</title>
        <authorList>
            <consortium name="DOE Joint Genome Institute"/>
            <consortium name="Mycorrhizal Genomics Consortium"/>
            <person name="Kohler A."/>
            <person name="Kuo A."/>
            <person name="Nagy L.G."/>
            <person name="Floudas D."/>
            <person name="Copeland A."/>
            <person name="Barry K.W."/>
            <person name="Cichocki N."/>
            <person name="Veneault-Fourrey C."/>
            <person name="LaButti K."/>
            <person name="Lindquist E.A."/>
            <person name="Lipzen A."/>
            <person name="Lundell T."/>
            <person name="Morin E."/>
            <person name="Murat C."/>
            <person name="Riley R."/>
            <person name="Ohm R."/>
            <person name="Sun H."/>
            <person name="Tunlid A."/>
            <person name="Henrissat B."/>
            <person name="Grigoriev I.V."/>
            <person name="Hibbett D.S."/>
            <person name="Martin F."/>
        </authorList>
    </citation>
    <scope>NUCLEOTIDE SEQUENCE [LARGE SCALE GENOMIC DNA]</scope>
    <source>
        <strain evidence="2 3">SS14</strain>
    </source>
</reference>
<evidence type="ECO:0000313" key="2">
    <source>
        <dbReference type="EMBL" id="KIJ30562.1"/>
    </source>
</evidence>
<dbReference type="EMBL" id="KN837259">
    <property type="protein sequence ID" value="KIJ30562.1"/>
    <property type="molecule type" value="Genomic_DNA"/>
</dbReference>